<dbReference type="EMBL" id="RCMG01000599">
    <property type="protein sequence ID" value="KAG2851564.1"/>
    <property type="molecule type" value="Genomic_DNA"/>
</dbReference>
<sequence>MDGRDRWEGATDARRRDSHARRLDQMESENQELNQHLRRQQESCWDRWDSDMGDRPRR</sequence>
<dbReference type="VEuPathDB" id="FungiDB:PC110_g15406"/>
<reference evidence="2" key="2">
    <citation type="submission" date="2018-10" db="EMBL/GenBank/DDBJ databases">
        <title>Effector identification in a new, highly contiguous assembly of the strawberry crown rot pathogen Phytophthora cactorum.</title>
        <authorList>
            <person name="Armitage A.D."/>
            <person name="Nellist C.F."/>
            <person name="Bates H."/>
            <person name="Vickerstaff R.J."/>
            <person name="Harrison R.J."/>
        </authorList>
    </citation>
    <scope>NUCLEOTIDE SEQUENCE</scope>
    <source>
        <strain evidence="2">15-7</strain>
        <strain evidence="3">4032</strain>
        <strain evidence="4">4040</strain>
        <strain evidence="5">P415</strain>
        <strain evidence="6">P421</strain>
    </source>
</reference>
<dbReference type="EMBL" id="RCMI01000632">
    <property type="protein sequence ID" value="KAG2902910.1"/>
    <property type="molecule type" value="Genomic_DNA"/>
</dbReference>
<evidence type="ECO:0000313" key="3">
    <source>
        <dbReference type="EMBL" id="KAG2902910.1"/>
    </source>
</evidence>
<feature type="region of interest" description="Disordered" evidence="1">
    <location>
        <begin position="1"/>
        <end position="58"/>
    </location>
</feature>
<name>A0A329RTU5_9STRA</name>
<feature type="compositionally biased region" description="Basic and acidic residues" evidence="1">
    <location>
        <begin position="39"/>
        <end position="58"/>
    </location>
</feature>
<dbReference type="Proteomes" id="UP000774804">
    <property type="component" value="Unassembled WGS sequence"/>
</dbReference>
<dbReference type="EMBL" id="RCML01000619">
    <property type="protein sequence ID" value="KAG2972450.1"/>
    <property type="molecule type" value="Genomic_DNA"/>
</dbReference>
<dbReference type="AlphaFoldDB" id="A0A329RTU5"/>
<protein>
    <submittedName>
        <fullName evidence="7">Uncharacterized protein</fullName>
    </submittedName>
</protein>
<dbReference type="Proteomes" id="UP000736787">
    <property type="component" value="Unassembled WGS sequence"/>
</dbReference>
<evidence type="ECO:0000313" key="2">
    <source>
        <dbReference type="EMBL" id="KAG2851564.1"/>
    </source>
</evidence>
<evidence type="ECO:0000313" key="4">
    <source>
        <dbReference type="EMBL" id="KAG2918368.1"/>
    </source>
</evidence>
<evidence type="ECO:0000313" key="5">
    <source>
        <dbReference type="EMBL" id="KAG2972450.1"/>
    </source>
</evidence>
<evidence type="ECO:0000313" key="8">
    <source>
        <dbReference type="Proteomes" id="UP000251314"/>
    </source>
</evidence>
<dbReference type="EMBL" id="RCMK01000630">
    <property type="protein sequence ID" value="KAG2918368.1"/>
    <property type="molecule type" value="Genomic_DNA"/>
</dbReference>
<dbReference type="EMBL" id="RCMV01000601">
    <property type="protein sequence ID" value="KAG3214893.1"/>
    <property type="molecule type" value="Genomic_DNA"/>
</dbReference>
<evidence type="ECO:0000313" key="7">
    <source>
        <dbReference type="EMBL" id="RAW28197.1"/>
    </source>
</evidence>
<dbReference type="Proteomes" id="UP000697107">
    <property type="component" value="Unassembled WGS sequence"/>
</dbReference>
<dbReference type="Proteomes" id="UP000735874">
    <property type="component" value="Unassembled WGS sequence"/>
</dbReference>
<evidence type="ECO:0000256" key="1">
    <source>
        <dbReference type="SAM" id="MobiDB-lite"/>
    </source>
</evidence>
<dbReference type="Proteomes" id="UP000251314">
    <property type="component" value="Unassembled WGS sequence"/>
</dbReference>
<dbReference type="EMBL" id="MJFZ01000506">
    <property type="protein sequence ID" value="RAW28197.1"/>
    <property type="molecule type" value="Genomic_DNA"/>
</dbReference>
<dbReference type="Proteomes" id="UP000760860">
    <property type="component" value="Unassembled WGS sequence"/>
</dbReference>
<feature type="compositionally biased region" description="Basic and acidic residues" evidence="1">
    <location>
        <begin position="1"/>
        <end position="25"/>
    </location>
</feature>
<evidence type="ECO:0000313" key="6">
    <source>
        <dbReference type="EMBL" id="KAG3214893.1"/>
    </source>
</evidence>
<gene>
    <name evidence="7" type="ORF">PC110_g15406</name>
    <name evidence="2" type="ORF">PC113_g15791</name>
    <name evidence="3" type="ORF">PC115_g15475</name>
    <name evidence="4" type="ORF">PC117_g17091</name>
    <name evidence="5" type="ORF">PC118_g15684</name>
    <name evidence="6" type="ORF">PC129_g14225</name>
</gene>
<keyword evidence="8" id="KW-1185">Reference proteome</keyword>
<proteinExistence type="predicted"/>
<comment type="caution">
    <text evidence="7">The sequence shown here is derived from an EMBL/GenBank/DDBJ whole genome shotgun (WGS) entry which is preliminary data.</text>
</comment>
<organism evidence="7 8">
    <name type="scientific">Phytophthora cactorum</name>
    <dbReference type="NCBI Taxonomy" id="29920"/>
    <lineage>
        <taxon>Eukaryota</taxon>
        <taxon>Sar</taxon>
        <taxon>Stramenopiles</taxon>
        <taxon>Oomycota</taxon>
        <taxon>Peronosporomycetes</taxon>
        <taxon>Peronosporales</taxon>
        <taxon>Peronosporaceae</taxon>
        <taxon>Phytophthora</taxon>
    </lineage>
</organism>
<reference evidence="7 8" key="1">
    <citation type="submission" date="2018-01" db="EMBL/GenBank/DDBJ databases">
        <title>Draft genome of the strawberry crown rot pathogen Phytophthora cactorum.</title>
        <authorList>
            <person name="Armitage A.D."/>
            <person name="Lysoe E."/>
            <person name="Nellist C.F."/>
            <person name="Harrison R.J."/>
            <person name="Brurberg M.B."/>
        </authorList>
    </citation>
    <scope>NUCLEOTIDE SEQUENCE [LARGE SCALE GENOMIC DNA]</scope>
    <source>
        <strain evidence="7 8">10300</strain>
    </source>
</reference>
<accession>A0A329RTU5</accession>